<name>A0A1R0GUF0_9FUNG</name>
<reference evidence="1 2" key="1">
    <citation type="journal article" date="2016" name="Mol. Biol. Evol.">
        <title>Genome-Wide Survey of Gut Fungi (Harpellales) Reveals the First Horizontally Transferred Ubiquitin Gene from a Mosquito Host.</title>
        <authorList>
            <person name="Wang Y."/>
            <person name="White M.M."/>
            <person name="Kvist S."/>
            <person name="Moncalvo J.M."/>
        </authorList>
    </citation>
    <scope>NUCLEOTIDE SEQUENCE [LARGE SCALE GENOMIC DNA]</scope>
    <source>
        <strain evidence="1 2">ALG-7-W6</strain>
    </source>
</reference>
<sequence length="375" mass="41336">MARKNLRISPFEGIGLAASESSDISIVENKFMFLGTLASLESAIVKPKVIKVQTGEELVKSVIEIIENEKSNIRLAIMVSASLIPGLLPVFDKYYGKNINGPKPSASISLTVAIESFGSSALKSTGVLSFADAGYTVISPSTAQECFDYTQIANITASIIGAPVISYFDSDNLNFGAWFLANTTGPSKCITESFKKNREDFLKYNGDSSISRSQEMELIMKSYYRSSTTSYIGSPFAETVFVSISDYDIGVWLDNTSIGYLRIHVYSPLPTDAIIASLPKTVKRVVILEQESGLSEFHGHLFRDFQDIFKSQAFTDKIESAPLVTEVQSTYSIPIILSHPPYFFQFMENIAPLNVSSLVRLDQVLGFPDKETIEY</sequence>
<organism evidence="1 2">
    <name type="scientific">Smittium mucronatum</name>
    <dbReference type="NCBI Taxonomy" id="133383"/>
    <lineage>
        <taxon>Eukaryota</taxon>
        <taxon>Fungi</taxon>
        <taxon>Fungi incertae sedis</taxon>
        <taxon>Zoopagomycota</taxon>
        <taxon>Kickxellomycotina</taxon>
        <taxon>Harpellomycetes</taxon>
        <taxon>Harpellales</taxon>
        <taxon>Legeriomycetaceae</taxon>
        <taxon>Smittium</taxon>
    </lineage>
</organism>
<accession>A0A1R0GUF0</accession>
<evidence type="ECO:0000313" key="1">
    <source>
        <dbReference type="EMBL" id="OLY80526.1"/>
    </source>
</evidence>
<proteinExistence type="predicted"/>
<dbReference type="Gene3D" id="3.40.50.970">
    <property type="match status" value="1"/>
</dbReference>
<keyword evidence="2" id="KW-1185">Reference proteome</keyword>
<dbReference type="OrthoDB" id="1856718at2759"/>
<dbReference type="AlphaFoldDB" id="A0A1R0GUF0"/>
<dbReference type="Gene3D" id="3.40.50.920">
    <property type="match status" value="1"/>
</dbReference>
<dbReference type="Proteomes" id="UP000187455">
    <property type="component" value="Unassembled WGS sequence"/>
</dbReference>
<comment type="caution">
    <text evidence="1">The sequence shown here is derived from an EMBL/GenBank/DDBJ whole genome shotgun (WGS) entry which is preliminary data.</text>
</comment>
<dbReference type="SUPFAM" id="SSF52922">
    <property type="entry name" value="TK C-terminal domain-like"/>
    <property type="match status" value="1"/>
</dbReference>
<evidence type="ECO:0000313" key="2">
    <source>
        <dbReference type="Proteomes" id="UP000187455"/>
    </source>
</evidence>
<dbReference type="InterPro" id="IPR009014">
    <property type="entry name" value="Transketo_C/PFOR_II"/>
</dbReference>
<dbReference type="EMBL" id="LSSL01003396">
    <property type="protein sequence ID" value="OLY80526.1"/>
    <property type="molecule type" value="Genomic_DNA"/>
</dbReference>
<gene>
    <name evidence="1" type="ORF">AYI68_g5376</name>
</gene>
<protein>
    <submittedName>
        <fullName evidence="1">Uncharacterized protein</fullName>
    </submittedName>
</protein>